<keyword evidence="3" id="KW-1185">Reference proteome</keyword>
<feature type="compositionally biased region" description="Low complexity" evidence="1">
    <location>
        <begin position="74"/>
        <end position="92"/>
    </location>
</feature>
<sequence length="417" mass="44959">MRDHQSNDSLAVSRGISNGRPVPPLLCHRLDDGHAVAAVQRKHCIPMPTQAFRAILVVALLCCSGPVRSQSAVQSQSGLSSGSGSAEAVGEQQPNRPVGTDAWVWIQPSMPSRFADATRPVDAAVGGTEANGAGARLDEAFRWFPDPIRRLRVQIIRFDARRLEYVQTADQPETSVVAADRVVWAMPIRWQPGQRQAIDALVRGDDDAALRALLQQTEQRPAVWLQQWLSMAAAQAASRSGRSEIALEIVRQLDRRPLPPMVVGWLPVRWLSSSERPGGIDAQAARAALADPSDAVRLVAASALLEKDRAAASAVLARLSGGQQRPLIAALASAQMLRTMNPAQWTEDLAVNLRRVETLPLAIQMGPLSMAAERTDRAGLDSTAEDLETSLRWAPVAPHPVRPETLQMLVGGTVGGP</sequence>
<dbReference type="OrthoDB" id="266772at2"/>
<protein>
    <submittedName>
        <fullName evidence="2">Uncharacterized protein</fullName>
    </submittedName>
</protein>
<reference evidence="2 3" key="1">
    <citation type="submission" date="2019-02" db="EMBL/GenBank/DDBJ databases">
        <title>Deep-cultivation of Planctomycetes and their phenomic and genomic characterization uncovers novel biology.</title>
        <authorList>
            <person name="Wiegand S."/>
            <person name="Jogler M."/>
            <person name="Boedeker C."/>
            <person name="Pinto D."/>
            <person name="Vollmers J."/>
            <person name="Rivas-Marin E."/>
            <person name="Kohn T."/>
            <person name="Peeters S.H."/>
            <person name="Heuer A."/>
            <person name="Rast P."/>
            <person name="Oberbeckmann S."/>
            <person name="Bunk B."/>
            <person name="Jeske O."/>
            <person name="Meyerdierks A."/>
            <person name="Storesund J.E."/>
            <person name="Kallscheuer N."/>
            <person name="Luecker S."/>
            <person name="Lage O.M."/>
            <person name="Pohl T."/>
            <person name="Merkel B.J."/>
            <person name="Hornburger P."/>
            <person name="Mueller R.-W."/>
            <person name="Bruemmer F."/>
            <person name="Labrenz M."/>
            <person name="Spormann A.M."/>
            <person name="Op Den Camp H."/>
            <person name="Overmann J."/>
            <person name="Amann R."/>
            <person name="Jetten M.S.M."/>
            <person name="Mascher T."/>
            <person name="Medema M.H."/>
            <person name="Devos D.P."/>
            <person name="Kaster A.-K."/>
            <person name="Ovreas L."/>
            <person name="Rohde M."/>
            <person name="Galperin M.Y."/>
            <person name="Jogler C."/>
        </authorList>
    </citation>
    <scope>NUCLEOTIDE SEQUENCE [LARGE SCALE GENOMIC DNA]</scope>
    <source>
        <strain evidence="2 3">Pan14r</strain>
    </source>
</reference>
<dbReference type="RefSeq" id="WP_146440199.1">
    <property type="nucleotide sequence ID" value="NZ_SJPL01000001.1"/>
</dbReference>
<dbReference type="EMBL" id="SJPL01000001">
    <property type="protein sequence ID" value="TWT72168.1"/>
    <property type="molecule type" value="Genomic_DNA"/>
</dbReference>
<accession>A0A5C5YB51</accession>
<proteinExistence type="predicted"/>
<organism evidence="2 3">
    <name type="scientific">Crateriforma conspicua</name>
    <dbReference type="NCBI Taxonomy" id="2527996"/>
    <lineage>
        <taxon>Bacteria</taxon>
        <taxon>Pseudomonadati</taxon>
        <taxon>Planctomycetota</taxon>
        <taxon>Planctomycetia</taxon>
        <taxon>Planctomycetales</taxon>
        <taxon>Planctomycetaceae</taxon>
        <taxon>Crateriforma</taxon>
    </lineage>
</organism>
<feature type="region of interest" description="Disordered" evidence="1">
    <location>
        <begin position="74"/>
        <end position="97"/>
    </location>
</feature>
<dbReference type="Proteomes" id="UP000317238">
    <property type="component" value="Unassembled WGS sequence"/>
</dbReference>
<name>A0A5C5YB51_9PLAN</name>
<evidence type="ECO:0000313" key="2">
    <source>
        <dbReference type="EMBL" id="TWT72168.1"/>
    </source>
</evidence>
<evidence type="ECO:0000256" key="1">
    <source>
        <dbReference type="SAM" id="MobiDB-lite"/>
    </source>
</evidence>
<comment type="caution">
    <text evidence="2">The sequence shown here is derived from an EMBL/GenBank/DDBJ whole genome shotgun (WGS) entry which is preliminary data.</text>
</comment>
<dbReference type="AlphaFoldDB" id="A0A5C5YB51"/>
<gene>
    <name evidence="2" type="ORF">Pan14r_44850</name>
</gene>
<evidence type="ECO:0000313" key="3">
    <source>
        <dbReference type="Proteomes" id="UP000317238"/>
    </source>
</evidence>